<reference evidence="3 4" key="1">
    <citation type="submission" date="2012-05" db="EMBL/GenBank/DDBJ databases">
        <title>Finished chromosome of genome of Chamaesiphon sp. PCC 6605.</title>
        <authorList>
            <consortium name="US DOE Joint Genome Institute"/>
            <person name="Gugger M."/>
            <person name="Coursin T."/>
            <person name="Rippka R."/>
            <person name="Tandeau De Marsac N."/>
            <person name="Huntemann M."/>
            <person name="Wei C.-L."/>
            <person name="Han J."/>
            <person name="Detter J.C."/>
            <person name="Han C."/>
            <person name="Tapia R."/>
            <person name="Chen A."/>
            <person name="Kyrpides N."/>
            <person name="Mavromatis K."/>
            <person name="Markowitz V."/>
            <person name="Szeto E."/>
            <person name="Ivanova N."/>
            <person name="Pagani I."/>
            <person name="Pati A."/>
            <person name="Goodwin L."/>
            <person name="Nordberg H.P."/>
            <person name="Cantor M.N."/>
            <person name="Hua S.X."/>
            <person name="Woyke T."/>
            <person name="Kerfeld C.A."/>
        </authorList>
    </citation>
    <scope>NUCLEOTIDE SEQUENCE [LARGE SCALE GENOMIC DNA]</scope>
    <source>
        <strain evidence="4">ATCC 27169 / PCC 6605</strain>
    </source>
</reference>
<name>K9UH27_CHAP6</name>
<proteinExistence type="predicted"/>
<protein>
    <submittedName>
        <fullName evidence="3">Uncharacterized protein</fullName>
    </submittedName>
</protein>
<dbReference type="EMBL" id="CP003600">
    <property type="protein sequence ID" value="AFY93746.1"/>
    <property type="molecule type" value="Genomic_DNA"/>
</dbReference>
<dbReference type="KEGG" id="cmp:Cha6605_2706"/>
<accession>K9UH27</accession>
<evidence type="ECO:0000313" key="3">
    <source>
        <dbReference type="EMBL" id="AFY93746.1"/>
    </source>
</evidence>
<evidence type="ECO:0000256" key="2">
    <source>
        <dbReference type="SAM" id="Phobius"/>
    </source>
</evidence>
<dbReference type="OrthoDB" id="468482at2"/>
<keyword evidence="2" id="KW-0812">Transmembrane</keyword>
<feature type="transmembrane region" description="Helical" evidence="2">
    <location>
        <begin position="31"/>
        <end position="51"/>
    </location>
</feature>
<evidence type="ECO:0000313" key="4">
    <source>
        <dbReference type="Proteomes" id="UP000010366"/>
    </source>
</evidence>
<evidence type="ECO:0000256" key="1">
    <source>
        <dbReference type="SAM" id="MobiDB-lite"/>
    </source>
</evidence>
<sequence length="1064" mass="113574">MNKQPNPERSLLHFMLRAQQIAQQEGEADKGYAMVVISILTIILLSLLAAATTFTNLAKSRTDAFVDSNSIFYVAESGLNKRAVEFRQRLETYSGVAEVSAATTAQTLADCFAISPTTPGTDVLGCRNYSFKSSDNISRAVEGGNIALSSGKKIDPVTGALTDEDAVQNNYVAYTLITQNAPQNITIPALEDYEGLNALEYRYVLRSTAKKPVAESVDRSSANIDLSMTFTNRVISLFQFAIFYNGDLEFNSTSPMQVQGRVHSNANIYVQPAGENGITPRSLTTFLATMSASGSIYNRVDAWTPGIGRSGITRFLLTGPAGSTCPDNTVDPLPAGSNCRDISEYSATNTNPLTDAEINTFQRRIQAGITPLNTPTAGFTRKRRYITNGIGESFAKADMRLDFVPNRSTTSTAVIPFNFTSMRTTGSGACSSAAPAAGTDPGANYVAPDREGLSALKCNQLTKGQLQSLRQPVMVLTDINQTPALAAQERTALGAPGTPGAPPLPTAPTLRGANNTDATKAKILRALRVALVSTPTPISLDRLNTRFNAPALDTANSAYDDSLNTFKSQFSSLLNQIFPDPTSPTPTAAELDDQENKRILLSSSPNEIAALRNAWFLPAPIQRVIQSPINAPIPVALPASGFTDGREGREIQMLQTNIASLAVWNRDGLFVNADNTNMTVAYASTETARNEAFADATTANFSTNGLAFERATTPPTNARGLQPLGLGSIDSTEGGLIVHASVNNDLNGDGAIDAANDITADTAIIPGDSSNPIQETIVTPIGGGRTRTTTTNVDYLRRYPGIANRRQSPFAFAFTGGDYLPNNLLLSSDQAVYVQGNFNNNTIPITNVVTGEVEYYNRMSDGSQTLIPKNAPNNLPSNTRFSASIVGDTITVLSNDCVSRTTVIGGVPAGQINCGIPTGNNSVNQPMVINAAFLSNTDVSVGNAITVTPRTTPATGSVPANTGNNRYSGGVNNYIRLLEDWNNGGNPYALNYTGSMVSLGTPLEYSGRYRPGGVAAAPPTIAASYYNIPLRNFGYDPNFNSVERMPPLTPKASYIQQKNFTRIY</sequence>
<gene>
    <name evidence="3" type="ORF">Cha6605_2706</name>
</gene>
<feature type="region of interest" description="Disordered" evidence="1">
    <location>
        <begin position="493"/>
        <end position="514"/>
    </location>
</feature>
<keyword evidence="2" id="KW-1133">Transmembrane helix</keyword>
<dbReference type="eggNOG" id="COG4726">
    <property type="taxonomic scope" value="Bacteria"/>
</dbReference>
<dbReference type="AlphaFoldDB" id="K9UH27"/>
<keyword evidence="4" id="KW-1185">Reference proteome</keyword>
<organism evidence="3 4">
    <name type="scientific">Chamaesiphon minutus (strain ATCC 27169 / PCC 6605)</name>
    <dbReference type="NCBI Taxonomy" id="1173020"/>
    <lineage>
        <taxon>Bacteria</taxon>
        <taxon>Bacillati</taxon>
        <taxon>Cyanobacteriota</taxon>
        <taxon>Cyanophyceae</taxon>
        <taxon>Gomontiellales</taxon>
        <taxon>Chamaesiphonaceae</taxon>
        <taxon>Chamaesiphon</taxon>
    </lineage>
</organism>
<dbReference type="HOGENOM" id="CLU_288657_0_0_3"/>
<dbReference type="RefSeq" id="WP_015159892.1">
    <property type="nucleotide sequence ID" value="NC_019697.1"/>
</dbReference>
<keyword evidence="2" id="KW-0472">Membrane</keyword>
<dbReference type="Proteomes" id="UP000010366">
    <property type="component" value="Chromosome"/>
</dbReference>